<gene>
    <name evidence="1" type="ORF">ACFFP1_03320</name>
</gene>
<organism evidence="1 2">
    <name type="scientific">Arthrobacter ramosus</name>
    <dbReference type="NCBI Taxonomy" id="1672"/>
    <lineage>
        <taxon>Bacteria</taxon>
        <taxon>Bacillati</taxon>
        <taxon>Actinomycetota</taxon>
        <taxon>Actinomycetes</taxon>
        <taxon>Micrococcales</taxon>
        <taxon>Micrococcaceae</taxon>
        <taxon>Arthrobacter</taxon>
    </lineage>
</organism>
<dbReference type="RefSeq" id="WP_234748856.1">
    <property type="nucleotide sequence ID" value="NZ_JAKEED010000002.1"/>
</dbReference>
<sequence>MDTIEPGVGIECATFLYGFPEALFRAGGWRNAVVVRPGQPAANFGRLTGTPEAKGAGQQANLRTYLVAATL</sequence>
<accession>A0ABV5XX18</accession>
<dbReference type="Proteomes" id="UP001589702">
    <property type="component" value="Unassembled WGS sequence"/>
</dbReference>
<evidence type="ECO:0000313" key="2">
    <source>
        <dbReference type="Proteomes" id="UP001589702"/>
    </source>
</evidence>
<evidence type="ECO:0000313" key="1">
    <source>
        <dbReference type="EMBL" id="MFB9818527.1"/>
    </source>
</evidence>
<proteinExistence type="predicted"/>
<dbReference type="EMBL" id="JBHMBC010000007">
    <property type="protein sequence ID" value="MFB9818527.1"/>
    <property type="molecule type" value="Genomic_DNA"/>
</dbReference>
<keyword evidence="2" id="KW-1185">Reference proteome</keyword>
<comment type="caution">
    <text evidence="1">The sequence shown here is derived from an EMBL/GenBank/DDBJ whole genome shotgun (WGS) entry which is preliminary data.</text>
</comment>
<protein>
    <submittedName>
        <fullName evidence="1">Uncharacterized protein</fullName>
    </submittedName>
</protein>
<reference evidence="1 2" key="1">
    <citation type="submission" date="2024-09" db="EMBL/GenBank/DDBJ databases">
        <authorList>
            <person name="Sun Q."/>
            <person name="Mori K."/>
        </authorList>
    </citation>
    <scope>NUCLEOTIDE SEQUENCE [LARGE SCALE GENOMIC DNA]</scope>
    <source>
        <strain evidence="1 2">JCM 1334</strain>
    </source>
</reference>
<name>A0ABV5XX18_ARTRM</name>